<reference evidence="3 4" key="1">
    <citation type="submission" date="2021-01" db="EMBL/GenBank/DDBJ databases">
        <title>Whole genome shotgun sequence of Actinoplanes durhamensis NBRC 14914.</title>
        <authorList>
            <person name="Komaki H."/>
            <person name="Tamura T."/>
        </authorList>
    </citation>
    <scope>NUCLEOTIDE SEQUENCE [LARGE SCALE GENOMIC DNA]</scope>
    <source>
        <strain evidence="3 4">NBRC 14914</strain>
    </source>
</reference>
<dbReference type="Gene3D" id="2.170.150.40">
    <property type="entry name" value="Domain of unknown function (DUF427)"/>
    <property type="match status" value="1"/>
</dbReference>
<sequence length="181" mass="19678">MSDYPQAIAQVNHREPVPRRIRAMLAGRVVLDTTRAVYLWEWPPYPQFYVPIDDVAADVLVDEQHEQRLSRGLARRFGLRVGDAFLLSGHDGQADLGASLDGPADRALPFDGGPHRPDHAPAGVLVEEVEIRAQQHLQPLILAAALGPLVRHGRDHPRVVAGPAGDQLLGGDRGTSSGSYL</sequence>
<organism evidence="3 4">
    <name type="scientific">Paractinoplanes durhamensis</name>
    <dbReference type="NCBI Taxonomy" id="113563"/>
    <lineage>
        <taxon>Bacteria</taxon>
        <taxon>Bacillati</taxon>
        <taxon>Actinomycetota</taxon>
        <taxon>Actinomycetes</taxon>
        <taxon>Micromonosporales</taxon>
        <taxon>Micromonosporaceae</taxon>
        <taxon>Paractinoplanes</taxon>
    </lineage>
</organism>
<proteinExistence type="predicted"/>
<comment type="caution">
    <text evidence="3">The sequence shown here is derived from an EMBL/GenBank/DDBJ whole genome shotgun (WGS) entry which is preliminary data.</text>
</comment>
<evidence type="ECO:0000256" key="1">
    <source>
        <dbReference type="SAM" id="MobiDB-lite"/>
    </source>
</evidence>
<accession>A0ABQ3YVM1</accession>
<feature type="domain" description="DUF427" evidence="2">
    <location>
        <begin position="21"/>
        <end position="80"/>
    </location>
</feature>
<evidence type="ECO:0000313" key="3">
    <source>
        <dbReference type="EMBL" id="GIE01585.1"/>
    </source>
</evidence>
<keyword evidence="4" id="KW-1185">Reference proteome</keyword>
<gene>
    <name evidence="3" type="ORF">Adu01nite_29350</name>
</gene>
<protein>
    <recommendedName>
        <fullName evidence="2">DUF427 domain-containing protein</fullName>
    </recommendedName>
</protein>
<feature type="region of interest" description="Disordered" evidence="1">
    <location>
        <begin position="157"/>
        <end position="181"/>
    </location>
</feature>
<evidence type="ECO:0000259" key="2">
    <source>
        <dbReference type="Pfam" id="PF04248"/>
    </source>
</evidence>
<name>A0ABQ3YVM1_9ACTN</name>
<dbReference type="InterPro" id="IPR007361">
    <property type="entry name" value="DUF427"/>
</dbReference>
<dbReference type="InterPro" id="IPR038694">
    <property type="entry name" value="DUF427_sf"/>
</dbReference>
<dbReference type="EMBL" id="BOML01000022">
    <property type="protein sequence ID" value="GIE01585.1"/>
    <property type="molecule type" value="Genomic_DNA"/>
</dbReference>
<dbReference type="Pfam" id="PF04248">
    <property type="entry name" value="NTP_transf_9"/>
    <property type="match status" value="1"/>
</dbReference>
<dbReference type="Proteomes" id="UP000637628">
    <property type="component" value="Unassembled WGS sequence"/>
</dbReference>
<evidence type="ECO:0000313" key="4">
    <source>
        <dbReference type="Proteomes" id="UP000637628"/>
    </source>
</evidence>